<dbReference type="RefSeq" id="WP_060797069.1">
    <property type="nucleotide sequence ID" value="NZ_CATNXJ010000036.1"/>
</dbReference>
<dbReference type="PANTHER" id="PTHR43300">
    <property type="entry name" value="ACETYLTRANSFERASE"/>
    <property type="match status" value="1"/>
</dbReference>
<evidence type="ECO:0000313" key="2">
    <source>
        <dbReference type="Proteomes" id="UP000070646"/>
    </source>
</evidence>
<evidence type="ECO:0000313" key="1">
    <source>
        <dbReference type="EMBL" id="KXA02948.1"/>
    </source>
</evidence>
<organism evidence="1 2">
    <name type="scientific">Clostridium perfringens</name>
    <dbReference type="NCBI Taxonomy" id="1502"/>
    <lineage>
        <taxon>Bacteria</taxon>
        <taxon>Bacillati</taxon>
        <taxon>Bacillota</taxon>
        <taxon>Clostridia</taxon>
        <taxon>Eubacteriales</taxon>
        <taxon>Clostridiaceae</taxon>
        <taxon>Clostridium</taxon>
    </lineage>
</organism>
<dbReference type="Gene3D" id="3.40.50.20">
    <property type="match status" value="1"/>
</dbReference>
<reference evidence="1 2" key="1">
    <citation type="submission" date="2016-01" db="EMBL/GenBank/DDBJ databases">
        <authorList>
            <person name="Oliw E.H."/>
        </authorList>
    </citation>
    <scope>NUCLEOTIDE SEQUENCE [LARGE SCALE GENOMIC DNA]</scope>
    <source>
        <strain evidence="1 2">MJR7757A</strain>
    </source>
</reference>
<gene>
    <name evidence="1" type="ORF">HMPREF3222_03336</name>
</gene>
<protein>
    <submittedName>
        <fullName evidence="1">Bacterial transferase hexapeptide repeat protein</fullName>
    </submittedName>
</protein>
<dbReference type="AlphaFoldDB" id="A0A133MG20"/>
<keyword evidence="1" id="KW-0808">Transferase</keyword>
<dbReference type="Gene3D" id="2.160.10.10">
    <property type="entry name" value="Hexapeptide repeat proteins"/>
    <property type="match status" value="1"/>
</dbReference>
<dbReference type="InterPro" id="IPR050179">
    <property type="entry name" value="Trans_hexapeptide_repeat"/>
</dbReference>
<sequence>MKDIVIIGTENIGKEVVKIIEAINLKRNTWNVLGFISRKKDEEGSSVEGYSVLGSIDSMFSYFEGRKKDKFYFFKKLESQNELFTIIAIDNCQLKKEIENKLKNKIKFATIIHPDVNFINKQEVGEGTVIYPGLINVGKFKLGKHIILKQKCSLGNNVEIGDYSFISFNSNIDSNVVIKDEAYIEANTTILANNNIDKNTYIKEGTILY</sequence>
<dbReference type="EMBL" id="LRPU01000251">
    <property type="protein sequence ID" value="KXA02948.1"/>
    <property type="molecule type" value="Genomic_DNA"/>
</dbReference>
<dbReference type="Proteomes" id="UP000070646">
    <property type="component" value="Unassembled WGS sequence"/>
</dbReference>
<dbReference type="PANTHER" id="PTHR43300:SF7">
    <property type="entry name" value="UDP-N-ACETYLBACILLOSAMINE N-ACETYLTRANSFERASE"/>
    <property type="match status" value="1"/>
</dbReference>
<accession>A0A133MG20</accession>
<comment type="caution">
    <text evidence="1">The sequence shown here is derived from an EMBL/GenBank/DDBJ whole genome shotgun (WGS) entry which is preliminary data.</text>
</comment>
<dbReference type="SUPFAM" id="SSF51161">
    <property type="entry name" value="Trimeric LpxA-like enzymes"/>
    <property type="match status" value="1"/>
</dbReference>
<name>A0A133MG20_CLOPF</name>
<dbReference type="InterPro" id="IPR011004">
    <property type="entry name" value="Trimer_LpxA-like_sf"/>
</dbReference>
<dbReference type="GO" id="GO:0016740">
    <property type="term" value="F:transferase activity"/>
    <property type="evidence" value="ECO:0007669"/>
    <property type="project" value="UniProtKB-KW"/>
</dbReference>
<proteinExistence type="predicted"/>
<dbReference type="PATRIC" id="fig|1502.174.peg.3374"/>